<proteinExistence type="predicted"/>
<feature type="compositionally biased region" description="Basic and acidic residues" evidence="1">
    <location>
        <begin position="270"/>
        <end position="281"/>
    </location>
</feature>
<gene>
    <name evidence="2" type="ORF">FOXB_08240</name>
</gene>
<reference evidence="2" key="1">
    <citation type="journal article" date="2012" name="Mol. Plant Microbe Interact.">
        <title>A highly conserved effector in Fusarium oxysporum is required for full virulence on Arabidopsis.</title>
        <authorList>
            <person name="Thatcher L.F."/>
            <person name="Gardiner D.M."/>
            <person name="Kazan K."/>
            <person name="Manners J."/>
        </authorList>
    </citation>
    <scope>NUCLEOTIDE SEQUENCE [LARGE SCALE GENOMIC DNA]</scope>
    <source>
        <strain evidence="2">Fo5176</strain>
    </source>
</reference>
<dbReference type="EMBL" id="AFQF01002496">
    <property type="protein sequence ID" value="EGU81252.1"/>
    <property type="molecule type" value="Genomic_DNA"/>
</dbReference>
<feature type="region of interest" description="Disordered" evidence="1">
    <location>
        <begin position="129"/>
        <end position="200"/>
    </location>
</feature>
<evidence type="ECO:0000313" key="2">
    <source>
        <dbReference type="EMBL" id="EGU81252.1"/>
    </source>
</evidence>
<organism evidence="2">
    <name type="scientific">Fusarium oxysporum (strain Fo5176)</name>
    <name type="common">Fusarium vascular wilt</name>
    <dbReference type="NCBI Taxonomy" id="660025"/>
    <lineage>
        <taxon>Eukaryota</taxon>
        <taxon>Fungi</taxon>
        <taxon>Dikarya</taxon>
        <taxon>Ascomycota</taxon>
        <taxon>Pezizomycotina</taxon>
        <taxon>Sordariomycetes</taxon>
        <taxon>Hypocreomycetidae</taxon>
        <taxon>Hypocreales</taxon>
        <taxon>Nectriaceae</taxon>
        <taxon>Fusarium</taxon>
        <taxon>Fusarium oxysporum species complex</taxon>
    </lineage>
</organism>
<sequence>MASDCGPQAEICFQHLALAKTVFENSETLLRQLLQHQVLRVKDEHIDLDREVRGMGAKIAELRETGQDNTGLLTRVKEMGEKLKRITRQLPREVRKNPVAFDDIKPFIDEFMTKTRKHMELMLVHNERERTQSIPNLPPSPAANEDDDNYNDAPFDLGNDSLPCSPRPALRSPPSSKRTSPDSAEDRPSPKRRAHRHEITTAEIDEGFSNQKITETPARSGECLWYQNRWLRRCLAKSHNDRVVIQPKRKAGCQVNSATVDRVYRPRHGRGNDGEMAERVGDVNPSNPRHVPVRRAAATRKRTILSRDPDGTENPAEITAKTIYWIKWPDDGICYPASVLPWESFPRFRIKYLVPADRGLLESVDELPACYDKGHGFAGVWAEGYKDGQRKMNKRLYPVIFFTLERRFPWECETGWAAAQDFRVFDGDNEDPQFKALVDHWLAREDRQTPDEELIRLNRGSSSSSSSDRKSSPEEPPENRDIDEELRKAFVDLTECLSSDQGSSREESPDSDDDESDIGNALLRGARKSDSRHTRSYQSQRRPQRKDTETHHRHRNAPGPPTMALLLADPTLMKTRIQISTVTITLGRSPIKVPSKNPIPHPAGTTSKNPPQYQKSSPSSEASSRQRADATGDEEDEEDSLRLDEPSTARRRVGSSEQRVRQAMASAAHQTNAVWRDILREYSEEADELSS</sequence>
<dbReference type="OrthoDB" id="4835412at2759"/>
<protein>
    <submittedName>
        <fullName evidence="2">Uncharacterized protein</fullName>
    </submittedName>
</protein>
<feature type="region of interest" description="Disordered" evidence="1">
    <location>
        <begin position="589"/>
        <end position="672"/>
    </location>
</feature>
<feature type="region of interest" description="Disordered" evidence="1">
    <location>
        <begin position="264"/>
        <end position="290"/>
    </location>
</feature>
<dbReference type="AlphaFoldDB" id="F9FPB0"/>
<feature type="compositionally biased region" description="Basic and acidic residues" evidence="1">
    <location>
        <begin position="467"/>
        <end position="483"/>
    </location>
</feature>
<accession>F9FPB0</accession>
<feature type="compositionally biased region" description="Low complexity" evidence="1">
    <location>
        <begin position="161"/>
        <end position="176"/>
    </location>
</feature>
<feature type="region of interest" description="Disordered" evidence="1">
    <location>
        <begin position="496"/>
        <end position="564"/>
    </location>
</feature>
<dbReference type="STRING" id="660025.F9FPB0"/>
<name>F9FPB0_FUSOF</name>
<comment type="caution">
    <text evidence="2">The sequence shown here is derived from an EMBL/GenBank/DDBJ whole genome shotgun (WGS) entry which is preliminary data.</text>
</comment>
<feature type="region of interest" description="Disordered" evidence="1">
    <location>
        <begin position="449"/>
        <end position="483"/>
    </location>
</feature>
<evidence type="ECO:0000256" key="1">
    <source>
        <dbReference type="SAM" id="MobiDB-lite"/>
    </source>
</evidence>
<feature type="compositionally biased region" description="Polar residues" evidence="1">
    <location>
        <begin position="604"/>
        <end position="615"/>
    </location>
</feature>